<keyword evidence="1" id="KW-0812">Transmembrane</keyword>
<keyword evidence="1" id="KW-1133">Transmembrane helix</keyword>
<dbReference type="EMBL" id="QJSU01000009">
    <property type="protein sequence ID" value="PYE38091.1"/>
    <property type="molecule type" value="Genomic_DNA"/>
</dbReference>
<protein>
    <recommendedName>
        <fullName evidence="4">DUF2726 domain-containing protein</fullName>
    </recommendedName>
</protein>
<evidence type="ECO:0008006" key="4">
    <source>
        <dbReference type="Google" id="ProtNLM"/>
    </source>
</evidence>
<evidence type="ECO:0000313" key="2">
    <source>
        <dbReference type="EMBL" id="PYE38091.1"/>
    </source>
</evidence>
<dbReference type="RefSeq" id="WP_110923903.1">
    <property type="nucleotide sequence ID" value="NZ_QJSU01000009.1"/>
</dbReference>
<organism evidence="2 3">
    <name type="scientific">Psychrobacter fozii</name>
    <dbReference type="NCBI Taxonomy" id="198480"/>
    <lineage>
        <taxon>Bacteria</taxon>
        <taxon>Pseudomonadati</taxon>
        <taxon>Pseudomonadota</taxon>
        <taxon>Gammaproteobacteria</taxon>
        <taxon>Moraxellales</taxon>
        <taxon>Moraxellaceae</taxon>
        <taxon>Psychrobacter</taxon>
    </lineage>
</organism>
<dbReference type="OrthoDB" id="6658263at2"/>
<dbReference type="AlphaFoldDB" id="A0A2V4UX96"/>
<sequence length="126" mass="14348">MIDGIWWLVILFAVIAVLWMLAKARGAKAGEKHSHKHSHKMSAKANKPVNDSLQKTSVLLKQYFPDYRVNRKANHLLLSKQDKKIAMITIDKKIDVGQRRLGDVPVINYHRVPSRAQLTANLQDAE</sequence>
<accession>A0A2V4UX96</accession>
<keyword evidence="3" id="KW-1185">Reference proteome</keyword>
<dbReference type="Proteomes" id="UP000247746">
    <property type="component" value="Unassembled WGS sequence"/>
</dbReference>
<gene>
    <name evidence="2" type="ORF">DFP82_10938</name>
</gene>
<comment type="caution">
    <text evidence="2">The sequence shown here is derived from an EMBL/GenBank/DDBJ whole genome shotgun (WGS) entry which is preliminary data.</text>
</comment>
<reference evidence="2 3" key="1">
    <citation type="submission" date="2018-06" db="EMBL/GenBank/DDBJ databases">
        <title>Genomic Encyclopedia of Type Strains, Phase III (KMG-III): the genomes of soil and plant-associated and newly described type strains.</title>
        <authorList>
            <person name="Whitman W."/>
        </authorList>
    </citation>
    <scope>NUCLEOTIDE SEQUENCE [LARGE SCALE GENOMIC DNA]</scope>
    <source>
        <strain evidence="2 3">CECT 5889</strain>
    </source>
</reference>
<evidence type="ECO:0000313" key="3">
    <source>
        <dbReference type="Proteomes" id="UP000247746"/>
    </source>
</evidence>
<keyword evidence="1" id="KW-0472">Membrane</keyword>
<name>A0A2V4UX96_9GAMM</name>
<feature type="transmembrane region" description="Helical" evidence="1">
    <location>
        <begin position="6"/>
        <end position="22"/>
    </location>
</feature>
<evidence type="ECO:0000256" key="1">
    <source>
        <dbReference type="SAM" id="Phobius"/>
    </source>
</evidence>
<proteinExistence type="predicted"/>